<evidence type="ECO:0000256" key="12">
    <source>
        <dbReference type="SAM" id="MobiDB-lite"/>
    </source>
</evidence>
<proteinExistence type="inferred from homology"/>
<keyword evidence="8" id="KW-0274">FAD</keyword>
<dbReference type="GO" id="GO:0032451">
    <property type="term" value="F:demethylase activity"/>
    <property type="evidence" value="ECO:0007669"/>
    <property type="project" value="TreeGrafter"/>
</dbReference>
<feature type="compositionally biased region" description="Low complexity" evidence="12">
    <location>
        <begin position="119"/>
        <end position="139"/>
    </location>
</feature>
<dbReference type="CDD" id="cd12959">
    <property type="entry name" value="MMACHC-like"/>
    <property type="match status" value="1"/>
</dbReference>
<dbReference type="InterPro" id="IPR032037">
    <property type="entry name" value="MMACHC"/>
</dbReference>
<dbReference type="Pfam" id="PF16690">
    <property type="entry name" value="MMACHC"/>
    <property type="match status" value="1"/>
</dbReference>
<comment type="similarity">
    <text evidence="4">Belongs to the MMACHC family.</text>
</comment>
<evidence type="ECO:0000256" key="10">
    <source>
        <dbReference type="ARBA" id="ARBA00023002"/>
    </source>
</evidence>
<evidence type="ECO:0000256" key="11">
    <source>
        <dbReference type="ARBA" id="ARBA00031313"/>
    </source>
</evidence>
<accession>A0A7R9LCZ5</accession>
<evidence type="ECO:0000256" key="3">
    <source>
        <dbReference type="ARBA" id="ARBA00004496"/>
    </source>
</evidence>
<dbReference type="PANTHER" id="PTHR31457">
    <property type="entry name" value="METHYLMALONIC ACIDURIA AND HOMOCYSTINURIA TYPE C PROTEIN"/>
    <property type="match status" value="1"/>
</dbReference>
<comment type="cofactor">
    <cofactor evidence="1">
        <name>FMN</name>
        <dbReference type="ChEBI" id="CHEBI:58210"/>
    </cofactor>
</comment>
<dbReference type="OrthoDB" id="409189at2759"/>
<gene>
    <name evidence="13" type="ORF">OSB1V03_LOCUS17342</name>
</gene>
<dbReference type="GO" id="GO:0009235">
    <property type="term" value="P:cobalamin metabolic process"/>
    <property type="evidence" value="ECO:0007669"/>
    <property type="project" value="TreeGrafter"/>
</dbReference>
<evidence type="ECO:0000256" key="4">
    <source>
        <dbReference type="ARBA" id="ARBA00007762"/>
    </source>
</evidence>
<organism evidence="13">
    <name type="scientific">Medioppia subpectinata</name>
    <dbReference type="NCBI Taxonomy" id="1979941"/>
    <lineage>
        <taxon>Eukaryota</taxon>
        <taxon>Metazoa</taxon>
        <taxon>Ecdysozoa</taxon>
        <taxon>Arthropoda</taxon>
        <taxon>Chelicerata</taxon>
        <taxon>Arachnida</taxon>
        <taxon>Acari</taxon>
        <taxon>Acariformes</taxon>
        <taxon>Sarcoptiformes</taxon>
        <taxon>Oribatida</taxon>
        <taxon>Brachypylina</taxon>
        <taxon>Oppioidea</taxon>
        <taxon>Oppiidae</taxon>
        <taxon>Medioppia</taxon>
    </lineage>
</organism>
<evidence type="ECO:0000256" key="7">
    <source>
        <dbReference type="ARBA" id="ARBA00022643"/>
    </source>
</evidence>
<reference evidence="13" key="1">
    <citation type="submission" date="2020-11" db="EMBL/GenBank/DDBJ databases">
        <authorList>
            <person name="Tran Van P."/>
        </authorList>
    </citation>
    <scope>NUCLEOTIDE SEQUENCE</scope>
</reference>
<evidence type="ECO:0000256" key="5">
    <source>
        <dbReference type="ARBA" id="ARBA00022490"/>
    </source>
</evidence>
<dbReference type="GO" id="GO:0071949">
    <property type="term" value="F:FAD binding"/>
    <property type="evidence" value="ECO:0007669"/>
    <property type="project" value="TreeGrafter"/>
</dbReference>
<dbReference type="GO" id="GO:0005737">
    <property type="term" value="C:cytoplasm"/>
    <property type="evidence" value="ECO:0007669"/>
    <property type="project" value="UniProtKB-SubCell"/>
</dbReference>
<evidence type="ECO:0000256" key="1">
    <source>
        <dbReference type="ARBA" id="ARBA00001917"/>
    </source>
</evidence>
<sequence>MVSADFHLPFDGNCLAFTIISTPDMFENAFIPYIRMRNTADMLDPINHCMKHYLNKLCMTLSRHSSSVEVIHDFDLQMPNRRPKVLAQTAAHVSGAAFYYKPDVISADRADGRAGGERSLAPLSPSTQPSPSLSSKLSHSPSGRRLLGYCIHPEFGGWFAIRAVLVLADLTADWMIQRSAKDVLPSVKQRIELLTAFNTNWHDWSAYRDVIAVTKRYSDLQIQYFQSSATDRRAILNTFIDCHKSD</sequence>
<dbReference type="AlphaFoldDB" id="A0A7R9LCZ5"/>
<evidence type="ECO:0000313" key="14">
    <source>
        <dbReference type="Proteomes" id="UP000759131"/>
    </source>
</evidence>
<dbReference type="EMBL" id="CAJPIZ010020718">
    <property type="protein sequence ID" value="CAG2117389.1"/>
    <property type="molecule type" value="Genomic_DNA"/>
</dbReference>
<dbReference type="PANTHER" id="PTHR31457:SF2">
    <property type="entry name" value="CYANOCOBALAMIN REDUCTASE _ ALKYLCOBALAMIN DEALKYLASE"/>
    <property type="match status" value="1"/>
</dbReference>
<evidence type="ECO:0000313" key="13">
    <source>
        <dbReference type="EMBL" id="CAD7638343.1"/>
    </source>
</evidence>
<dbReference type="GO" id="GO:0033787">
    <property type="term" value="F:cyanocobalamin reductase (cyanide-eliminating) (NADP+) activity"/>
    <property type="evidence" value="ECO:0007669"/>
    <property type="project" value="TreeGrafter"/>
</dbReference>
<keyword evidence="5" id="KW-0963">Cytoplasm</keyword>
<keyword evidence="14" id="KW-1185">Reference proteome</keyword>
<name>A0A7R9LCZ5_9ACAR</name>
<protein>
    <recommendedName>
        <fullName evidence="11">Cyanocobalamin reductase (cyanide-eliminating)</fullName>
    </recommendedName>
</protein>
<evidence type="ECO:0000256" key="2">
    <source>
        <dbReference type="ARBA" id="ARBA00001974"/>
    </source>
</evidence>
<comment type="cofactor">
    <cofactor evidence="2">
        <name>FAD</name>
        <dbReference type="ChEBI" id="CHEBI:57692"/>
    </cofactor>
</comment>
<dbReference type="Proteomes" id="UP000759131">
    <property type="component" value="Unassembled WGS sequence"/>
</dbReference>
<evidence type="ECO:0000256" key="8">
    <source>
        <dbReference type="ARBA" id="ARBA00022827"/>
    </source>
</evidence>
<keyword evidence="6" id="KW-0285">Flavoprotein</keyword>
<comment type="subcellular location">
    <subcellularLocation>
        <location evidence="3">Cytoplasm</location>
    </subcellularLocation>
</comment>
<evidence type="ECO:0000256" key="6">
    <source>
        <dbReference type="ARBA" id="ARBA00022630"/>
    </source>
</evidence>
<feature type="region of interest" description="Disordered" evidence="12">
    <location>
        <begin position="111"/>
        <end position="139"/>
    </location>
</feature>
<dbReference type="EMBL" id="OC875293">
    <property type="protein sequence ID" value="CAD7638343.1"/>
    <property type="molecule type" value="Genomic_DNA"/>
</dbReference>
<keyword evidence="10" id="KW-0560">Oxidoreductase</keyword>
<evidence type="ECO:0000256" key="9">
    <source>
        <dbReference type="ARBA" id="ARBA00022857"/>
    </source>
</evidence>
<keyword evidence="7" id="KW-0288">FMN</keyword>
<keyword evidence="9" id="KW-0521">NADP</keyword>